<dbReference type="RefSeq" id="WP_182843739.1">
    <property type="nucleotide sequence ID" value="NZ_BAAALP010000004.1"/>
</dbReference>
<keyword evidence="3" id="KW-1133">Transmembrane helix</keyword>
<evidence type="ECO:0000313" key="6">
    <source>
        <dbReference type="Proteomes" id="UP000572680"/>
    </source>
</evidence>
<proteinExistence type="inferred from homology"/>
<evidence type="ECO:0000256" key="2">
    <source>
        <dbReference type="SAM" id="MobiDB-lite"/>
    </source>
</evidence>
<dbReference type="AlphaFoldDB" id="A0A7W3LNJ9"/>
<comment type="caution">
    <text evidence="5">The sequence shown here is derived from an EMBL/GenBank/DDBJ whole genome shotgun (WGS) entry which is preliminary data.</text>
</comment>
<dbReference type="EMBL" id="JACJIA010000003">
    <property type="protein sequence ID" value="MBA8951413.1"/>
    <property type="molecule type" value="Genomic_DNA"/>
</dbReference>
<feature type="region of interest" description="Disordered" evidence="2">
    <location>
        <begin position="1"/>
        <end position="20"/>
    </location>
</feature>
<reference evidence="5 6" key="1">
    <citation type="submission" date="2020-08" db="EMBL/GenBank/DDBJ databases">
        <title>Genomic Encyclopedia of Type Strains, Phase IV (KMG-IV): sequencing the most valuable type-strain genomes for metagenomic binning, comparative biology and taxonomic classification.</title>
        <authorList>
            <person name="Goeker M."/>
        </authorList>
    </citation>
    <scope>NUCLEOTIDE SEQUENCE [LARGE SCALE GENOMIC DNA]</scope>
    <source>
        <strain evidence="5 6">DSM 44197</strain>
    </source>
</reference>
<dbReference type="Proteomes" id="UP000572680">
    <property type="component" value="Unassembled WGS sequence"/>
</dbReference>
<comment type="similarity">
    <text evidence="1">Belongs to the LytR/CpsA/Psr (LCP) family.</text>
</comment>
<feature type="domain" description="Cell envelope-related transcriptional attenuator" evidence="4">
    <location>
        <begin position="113"/>
        <end position="266"/>
    </location>
</feature>
<gene>
    <name evidence="5" type="ORF">HNR61_003044</name>
</gene>
<organism evidence="5 6">
    <name type="scientific">Actinomadura namibiensis</name>
    <dbReference type="NCBI Taxonomy" id="182080"/>
    <lineage>
        <taxon>Bacteria</taxon>
        <taxon>Bacillati</taxon>
        <taxon>Actinomycetota</taxon>
        <taxon>Actinomycetes</taxon>
        <taxon>Streptosporangiales</taxon>
        <taxon>Thermomonosporaceae</taxon>
        <taxon>Actinomadura</taxon>
    </lineage>
</organism>
<protein>
    <submittedName>
        <fullName evidence="5">LCP family protein required for cell wall assembly</fullName>
    </submittedName>
</protein>
<evidence type="ECO:0000313" key="5">
    <source>
        <dbReference type="EMBL" id="MBA8951413.1"/>
    </source>
</evidence>
<sequence>MDDLNALRALGDDLGHEPPPALARQRQRLLDAASGGARRRAARWRPGGWAVISVAAAVTAALILVPTVLLRGGDDTPTTSHRALGGTGGAMNLLVIGSDERVSTRRFSSEPPRSDTLALVRVSADRRRVQMVALPRDLMVPVSCHGDRGEPVKEVRAQINAAFTLGGAACSAKTVESLSGVRIDHTVTVGFAGFERMVDALGSVEVVLPKPVDDPLSGLRLSAGRQRVGGRAALAYVRMRYGLTDGSDLERIKRQQVFLASMAKEARAARTGNPVGFARFVKTVAESVEIRPGLDRATLEALAAAVDPDGISYLALPVRPSRLDPNRLELRQPAARKLFAQLR</sequence>
<dbReference type="Gene3D" id="3.40.630.190">
    <property type="entry name" value="LCP protein"/>
    <property type="match status" value="1"/>
</dbReference>
<dbReference type="PANTHER" id="PTHR33392:SF6">
    <property type="entry name" value="POLYISOPRENYL-TEICHOIC ACID--PEPTIDOGLYCAN TEICHOIC ACID TRANSFERASE TAGU"/>
    <property type="match status" value="1"/>
</dbReference>
<accession>A0A7W3LNJ9</accession>
<dbReference type="NCBIfam" id="TIGR00350">
    <property type="entry name" value="lytR_cpsA_psr"/>
    <property type="match status" value="1"/>
</dbReference>
<evidence type="ECO:0000256" key="1">
    <source>
        <dbReference type="ARBA" id="ARBA00006068"/>
    </source>
</evidence>
<dbReference type="InterPro" id="IPR004474">
    <property type="entry name" value="LytR_CpsA_psr"/>
</dbReference>
<feature type="transmembrane region" description="Helical" evidence="3">
    <location>
        <begin position="48"/>
        <end position="70"/>
    </location>
</feature>
<keyword evidence="6" id="KW-1185">Reference proteome</keyword>
<dbReference type="Pfam" id="PF03816">
    <property type="entry name" value="LytR_cpsA_psr"/>
    <property type="match status" value="1"/>
</dbReference>
<dbReference type="InterPro" id="IPR050922">
    <property type="entry name" value="LytR/CpsA/Psr_CW_biosynth"/>
</dbReference>
<keyword evidence="3" id="KW-0472">Membrane</keyword>
<name>A0A7W3LNJ9_ACTNM</name>
<keyword evidence="3" id="KW-0812">Transmembrane</keyword>
<evidence type="ECO:0000259" key="4">
    <source>
        <dbReference type="Pfam" id="PF03816"/>
    </source>
</evidence>
<evidence type="ECO:0000256" key="3">
    <source>
        <dbReference type="SAM" id="Phobius"/>
    </source>
</evidence>
<dbReference type="PANTHER" id="PTHR33392">
    <property type="entry name" value="POLYISOPRENYL-TEICHOIC ACID--PEPTIDOGLYCAN TEICHOIC ACID TRANSFERASE TAGU"/>
    <property type="match status" value="1"/>
</dbReference>